<reference evidence="3" key="1">
    <citation type="submission" date="2023-03" db="EMBL/GenBank/DDBJ databases">
        <title>Massive genome expansion in bonnet fungi (Mycena s.s.) driven by repeated elements and novel gene families across ecological guilds.</title>
        <authorList>
            <consortium name="Lawrence Berkeley National Laboratory"/>
            <person name="Harder C.B."/>
            <person name="Miyauchi S."/>
            <person name="Viragh M."/>
            <person name="Kuo A."/>
            <person name="Thoen E."/>
            <person name="Andreopoulos B."/>
            <person name="Lu D."/>
            <person name="Skrede I."/>
            <person name="Drula E."/>
            <person name="Henrissat B."/>
            <person name="Morin E."/>
            <person name="Kohler A."/>
            <person name="Barry K."/>
            <person name="LaButti K."/>
            <person name="Morin E."/>
            <person name="Salamov A."/>
            <person name="Lipzen A."/>
            <person name="Mereny Z."/>
            <person name="Hegedus B."/>
            <person name="Baldrian P."/>
            <person name="Stursova M."/>
            <person name="Weitz H."/>
            <person name="Taylor A."/>
            <person name="Grigoriev I.V."/>
            <person name="Nagy L.G."/>
            <person name="Martin F."/>
            <person name="Kauserud H."/>
        </authorList>
    </citation>
    <scope>NUCLEOTIDE SEQUENCE</scope>
    <source>
        <strain evidence="3">9284</strain>
    </source>
</reference>
<name>A0AAD7FR76_9AGAR</name>
<dbReference type="EMBL" id="JARKIF010000007">
    <property type="protein sequence ID" value="KAJ7634733.1"/>
    <property type="molecule type" value="Genomic_DNA"/>
</dbReference>
<protein>
    <recommendedName>
        <fullName evidence="2">DUF6699 domain-containing protein</fullName>
    </recommendedName>
</protein>
<evidence type="ECO:0000313" key="3">
    <source>
        <dbReference type="EMBL" id="KAJ7634733.1"/>
    </source>
</evidence>
<proteinExistence type="predicted"/>
<gene>
    <name evidence="3" type="ORF">FB45DRAFT_830123</name>
</gene>
<dbReference type="Proteomes" id="UP001221142">
    <property type="component" value="Unassembled WGS sequence"/>
</dbReference>
<feature type="region of interest" description="Disordered" evidence="1">
    <location>
        <begin position="1"/>
        <end position="62"/>
    </location>
</feature>
<comment type="caution">
    <text evidence="3">The sequence shown here is derived from an EMBL/GenBank/DDBJ whole genome shotgun (WGS) entry which is preliminary data.</text>
</comment>
<sequence length="371" mass="41865">MASAAYPGWGTSHWPTTQTIYPDTPYTRHYANDPGRSMVTPHWPPPPDPRAQPGWGQPAGWPTPATYQFAPLENTDWRPRPTDNLWPTQWPEPLTTPGPVTPMPLAIEQPFGPVAPGPVTPMPMALGTPAIGSFSPFPIPPSTAPFPDDVQPILFAPRFPYWGRYLAARPADWRHDYIPPRRFSCISRLRQAGASRTRVNLEPSQLSRLLLMPNSRVPTMSFDLRSDDPFDPNNLELLTTVGRSFNPTDLAQFATTRPVARLRFYHPRLPWYIDVRASQPNGILVGDILHQIHDKLHRIIRPQDFSNTVLNATDREAITDAYRARCNDDVCLMQQGVKRVDFMGEDCILQGFVEGRDGMWLMKTSQVADDE</sequence>
<keyword evidence="4" id="KW-1185">Reference proteome</keyword>
<dbReference type="Pfam" id="PF20415">
    <property type="entry name" value="DUF6699"/>
    <property type="match status" value="1"/>
</dbReference>
<dbReference type="InterPro" id="IPR046522">
    <property type="entry name" value="DUF6699"/>
</dbReference>
<dbReference type="AlphaFoldDB" id="A0AAD7FR76"/>
<evidence type="ECO:0000256" key="1">
    <source>
        <dbReference type="SAM" id="MobiDB-lite"/>
    </source>
</evidence>
<evidence type="ECO:0000313" key="4">
    <source>
        <dbReference type="Proteomes" id="UP001221142"/>
    </source>
</evidence>
<accession>A0AAD7FR76</accession>
<feature type="domain" description="DUF6699" evidence="2">
    <location>
        <begin position="240"/>
        <end position="358"/>
    </location>
</feature>
<evidence type="ECO:0000259" key="2">
    <source>
        <dbReference type="Pfam" id="PF20415"/>
    </source>
</evidence>
<organism evidence="3 4">
    <name type="scientific">Roridomyces roridus</name>
    <dbReference type="NCBI Taxonomy" id="1738132"/>
    <lineage>
        <taxon>Eukaryota</taxon>
        <taxon>Fungi</taxon>
        <taxon>Dikarya</taxon>
        <taxon>Basidiomycota</taxon>
        <taxon>Agaricomycotina</taxon>
        <taxon>Agaricomycetes</taxon>
        <taxon>Agaricomycetidae</taxon>
        <taxon>Agaricales</taxon>
        <taxon>Marasmiineae</taxon>
        <taxon>Mycenaceae</taxon>
        <taxon>Roridomyces</taxon>
    </lineage>
</organism>